<dbReference type="InterPro" id="IPR020846">
    <property type="entry name" value="MFS_dom"/>
</dbReference>
<evidence type="ECO:0000256" key="3">
    <source>
        <dbReference type="ARBA" id="ARBA00022475"/>
    </source>
</evidence>
<evidence type="ECO:0000256" key="1">
    <source>
        <dbReference type="ARBA" id="ARBA00004651"/>
    </source>
</evidence>
<dbReference type="EMBL" id="DYUK01000148">
    <property type="protein sequence ID" value="HJG80112.1"/>
    <property type="molecule type" value="Genomic_DNA"/>
</dbReference>
<feature type="transmembrane region" description="Helical" evidence="7">
    <location>
        <begin position="112"/>
        <end position="133"/>
    </location>
</feature>
<dbReference type="Proteomes" id="UP000784435">
    <property type="component" value="Unassembled WGS sequence"/>
</dbReference>
<comment type="subcellular location">
    <subcellularLocation>
        <location evidence="1">Cell membrane</location>
        <topology evidence="1">Multi-pass membrane protein</topology>
    </subcellularLocation>
</comment>
<dbReference type="PANTHER" id="PTHR42718">
    <property type="entry name" value="MAJOR FACILITATOR SUPERFAMILY MULTIDRUG TRANSPORTER MFSC"/>
    <property type="match status" value="1"/>
</dbReference>
<feature type="transmembrane region" description="Helical" evidence="7">
    <location>
        <begin position="480"/>
        <end position="502"/>
    </location>
</feature>
<evidence type="ECO:0000256" key="2">
    <source>
        <dbReference type="ARBA" id="ARBA00022448"/>
    </source>
</evidence>
<feature type="transmembrane region" description="Helical" evidence="7">
    <location>
        <begin position="87"/>
        <end position="106"/>
    </location>
</feature>
<sequence length="509" mass="51595">MTTLFLPTTQSRLSAPRRWAALAVLMLPVLLVAVDNTVLSFAIPGISAALTPTGTQLLWIVDAYPLVLAALLVPMGSLGDAVGRRRLLLIGSLGFAIVSAIAAFVPTAGLLVAARAGLGFFGAMLMPATLSIIRNIFTDATERRTAIAIWAAGFSGGAALGPVVGGFLLEHFWWGSVFLLAVPVLVPLLVLGLWLIPESRDPHPGPVDVVSIVLAMATMTPFVWAVKDFAQSGLDAVQLLALAVAVTSGILFVRRQLARPVPMLDVRLFTVPAFSGAILANLLSVFSLVGFMFFVSQHLQLVSGRTPMEAGLLLVPGLVVTIAAGLAVVPLVRVVPPVAIVTGGLLLNAVGYGLVLVSGQAGSDLGLLLAFAILGAGVGAAETISNDLILSAVPAQKAGAASAISETAYESGAVLGTAVLGSILTAAYRSGVEVPDSVTGAAATTAGETLGGAVEVAGTLPAPVAEALLTSATHAFDSGVVLTSAIGAGLMVVAALIAAVTLRKPTPAE</sequence>
<keyword evidence="2" id="KW-0813">Transport</keyword>
<evidence type="ECO:0000256" key="6">
    <source>
        <dbReference type="ARBA" id="ARBA00023136"/>
    </source>
</evidence>
<evidence type="ECO:0000256" key="7">
    <source>
        <dbReference type="SAM" id="Phobius"/>
    </source>
</evidence>
<keyword evidence="4 7" id="KW-0812">Transmembrane</keyword>
<evidence type="ECO:0000256" key="5">
    <source>
        <dbReference type="ARBA" id="ARBA00022989"/>
    </source>
</evidence>
<protein>
    <submittedName>
        <fullName evidence="9">MFS transporter</fullName>
    </submittedName>
</protein>
<dbReference type="AlphaFoldDB" id="A0A921SNM2"/>
<dbReference type="InterPro" id="IPR036259">
    <property type="entry name" value="MFS_trans_sf"/>
</dbReference>
<keyword evidence="5 7" id="KW-1133">Transmembrane helix</keyword>
<dbReference type="Pfam" id="PF07690">
    <property type="entry name" value="MFS_1"/>
    <property type="match status" value="1"/>
</dbReference>
<feature type="transmembrane region" description="Helical" evidence="7">
    <location>
        <begin position="173"/>
        <end position="195"/>
    </location>
</feature>
<organism evidence="9 10">
    <name type="scientific">Brevibacterium senegalense</name>
    <dbReference type="NCBI Taxonomy" id="1033736"/>
    <lineage>
        <taxon>Bacteria</taxon>
        <taxon>Bacillati</taxon>
        <taxon>Actinomycetota</taxon>
        <taxon>Actinomycetes</taxon>
        <taxon>Micrococcales</taxon>
        <taxon>Brevibacteriaceae</taxon>
        <taxon>Brevibacterium</taxon>
    </lineage>
</organism>
<dbReference type="GO" id="GO:0022857">
    <property type="term" value="F:transmembrane transporter activity"/>
    <property type="evidence" value="ECO:0007669"/>
    <property type="project" value="InterPro"/>
</dbReference>
<dbReference type="CDD" id="cd17321">
    <property type="entry name" value="MFS_MMR_MDR_like"/>
    <property type="match status" value="1"/>
</dbReference>
<feature type="transmembrane region" description="Helical" evidence="7">
    <location>
        <begin position="207"/>
        <end position="224"/>
    </location>
</feature>
<dbReference type="InterPro" id="IPR011701">
    <property type="entry name" value="MFS"/>
</dbReference>
<gene>
    <name evidence="9" type="ORF">K8V08_06845</name>
</gene>
<evidence type="ECO:0000256" key="4">
    <source>
        <dbReference type="ARBA" id="ARBA00022692"/>
    </source>
</evidence>
<feature type="transmembrane region" description="Helical" evidence="7">
    <location>
        <begin position="236"/>
        <end position="254"/>
    </location>
</feature>
<evidence type="ECO:0000313" key="10">
    <source>
        <dbReference type="Proteomes" id="UP000784435"/>
    </source>
</evidence>
<accession>A0A921SNM2</accession>
<evidence type="ECO:0000259" key="8">
    <source>
        <dbReference type="PROSITE" id="PS50850"/>
    </source>
</evidence>
<comment type="caution">
    <text evidence="9">The sequence shown here is derived from an EMBL/GenBank/DDBJ whole genome shotgun (WGS) entry which is preliminary data.</text>
</comment>
<feature type="transmembrane region" description="Helical" evidence="7">
    <location>
        <begin position="56"/>
        <end position="75"/>
    </location>
</feature>
<proteinExistence type="predicted"/>
<dbReference type="PROSITE" id="PS50850">
    <property type="entry name" value="MFS"/>
    <property type="match status" value="1"/>
</dbReference>
<dbReference type="Gene3D" id="1.20.1250.20">
    <property type="entry name" value="MFS general substrate transporter like domains"/>
    <property type="match status" value="1"/>
</dbReference>
<feature type="domain" description="Major facilitator superfamily (MFS) profile" evidence="8">
    <location>
        <begin position="21"/>
        <end position="506"/>
    </location>
</feature>
<feature type="transmembrane region" description="Helical" evidence="7">
    <location>
        <begin position="266"/>
        <end position="293"/>
    </location>
</feature>
<name>A0A921SNM2_9MICO</name>
<dbReference type="PANTHER" id="PTHR42718:SF47">
    <property type="entry name" value="METHYL VIOLOGEN RESISTANCE PROTEIN SMVA"/>
    <property type="match status" value="1"/>
</dbReference>
<feature type="transmembrane region" description="Helical" evidence="7">
    <location>
        <begin position="313"/>
        <end position="332"/>
    </location>
</feature>
<feature type="transmembrane region" description="Helical" evidence="7">
    <location>
        <begin position="145"/>
        <end position="167"/>
    </location>
</feature>
<keyword evidence="6 7" id="KW-0472">Membrane</keyword>
<dbReference type="SUPFAM" id="SSF103473">
    <property type="entry name" value="MFS general substrate transporter"/>
    <property type="match status" value="1"/>
</dbReference>
<dbReference type="GO" id="GO:0005886">
    <property type="term" value="C:plasma membrane"/>
    <property type="evidence" value="ECO:0007669"/>
    <property type="project" value="UniProtKB-SubCell"/>
</dbReference>
<reference evidence="9" key="2">
    <citation type="submission" date="2021-09" db="EMBL/GenBank/DDBJ databases">
        <authorList>
            <person name="Gilroy R."/>
        </authorList>
    </citation>
    <scope>NUCLEOTIDE SEQUENCE</scope>
    <source>
        <strain evidence="9">ChiGjej5B5-7349</strain>
    </source>
</reference>
<evidence type="ECO:0000313" key="9">
    <source>
        <dbReference type="EMBL" id="HJG80112.1"/>
    </source>
</evidence>
<keyword evidence="3" id="KW-1003">Cell membrane</keyword>
<reference evidence="9" key="1">
    <citation type="journal article" date="2021" name="PeerJ">
        <title>Extensive microbial diversity within the chicken gut microbiome revealed by metagenomics and culture.</title>
        <authorList>
            <person name="Gilroy R."/>
            <person name="Ravi A."/>
            <person name="Getino M."/>
            <person name="Pursley I."/>
            <person name="Horton D.L."/>
            <person name="Alikhan N.F."/>
            <person name="Baker D."/>
            <person name="Gharbi K."/>
            <person name="Hall N."/>
            <person name="Watson M."/>
            <person name="Adriaenssens E.M."/>
            <person name="Foster-Nyarko E."/>
            <person name="Jarju S."/>
            <person name="Secka A."/>
            <person name="Antonio M."/>
            <person name="Oren A."/>
            <person name="Chaudhuri R.R."/>
            <person name="La Ragione R."/>
            <person name="Hildebrand F."/>
            <person name="Pallen M.J."/>
        </authorList>
    </citation>
    <scope>NUCLEOTIDE SEQUENCE</scope>
    <source>
        <strain evidence="9">ChiGjej5B5-7349</strain>
    </source>
</reference>
<feature type="transmembrane region" description="Helical" evidence="7">
    <location>
        <begin position="339"/>
        <end position="359"/>
    </location>
</feature>